<evidence type="ECO:0000313" key="6">
    <source>
        <dbReference type="Proteomes" id="UP000199321"/>
    </source>
</evidence>
<protein>
    <submittedName>
        <fullName evidence="5">Por secretion system C-terminal sorting domain-containing protein</fullName>
    </submittedName>
</protein>
<proteinExistence type="predicted"/>
<dbReference type="STRING" id="227084.SAMN05421855_10246"/>
<feature type="domain" description="GEVED" evidence="4">
    <location>
        <begin position="356"/>
        <end position="438"/>
    </location>
</feature>
<dbReference type="InterPro" id="IPR026444">
    <property type="entry name" value="Secre_tail"/>
</dbReference>
<accession>A0A1G7EMG4</accession>
<feature type="chain" id="PRO_5011626273" evidence="2">
    <location>
        <begin position="21"/>
        <end position="1348"/>
    </location>
</feature>
<dbReference type="EMBL" id="FNBA01000002">
    <property type="protein sequence ID" value="SDE64792.1"/>
    <property type="molecule type" value="Genomic_DNA"/>
</dbReference>
<sequence length="1348" mass="140632">MKKITFVFFICFCAVGFSQTQISTMGDNNPVVYGTNRAVQQTHVSTETNASAVSLISLGEEYNATFNGAQEDRQVFNSSSDAKNISANGANRNAAATQNILMRTAQMDEELQAAAIWRATNPATTSSRAVGNNMPSANLLADFIPTAGATETFTPAVGDHFFDPGGPGGSSTGGSPGNYPNCDCDTVTTLAGVTEIEFLDFGVFATFDYVRIYDGVDTSGAVLYDNSTGGANQGDITLGDMIASNGSASIVGTSGALTFFFHASGVVDYGGWDAEIIALSAPVVFPAPYCGPLDFVNNVEPITLVDVAGISNVSDATVGGSPAHEDFTLIVGAMEEGMTYPILLEGNTNGNFTNRFAVFIDWNQNDVLDDAGEVYEITELLINSTGVDGIQVGGDIVVPAGVTAGDTRMRVKKIFGTTDYLDPCLGTGFGQAEDYTITVTASGGGGGGTVACTQEHPLSAVAAGGMGSSVDSDFKTASDIVILAGEDFTIDTIDTYFLTFAPSDPPTTANVVYYEDAGGFPGAVLGSETVVPTILNAQPWVNPVADQYEITMAVTPFTFAGDPSADTTYWIEVSMGTATNQATVFWEYTNDTPVEGSPAVQFDATLGTWSIPDPTQEVVYVFAGECSTSGGGSTIPCNEENLSNAFENALFSGTGATAPAQVIATDMTIAADTDFSLTTVNANLWIRGMGESITAADIVIYGDAAGFPDSGNIIASYPAVAPTSETVLGTAFTDFEVLDVTFDIPATMLAGQAGATTTYWVSIYGTASNADDVLWESTTASTIGNEGVFSVDNAATWTGYVASDMVYNFSGDCTTTGGGGGATCEASNPGNAFENGFFNNEGGAFTTANDLIVSDGEQFEMNQVTLYLFHDVGATISNVNFFYYDNVGTLPGTLIGSEMAVVPTSQVVVGNNFGFDVSEVVLDITPFVFAGVNGSDTTYWVETTANNSAAGITAWEATSASYIGNPSLSFDIANSTWIPQVEDGVYKFTGDCTALPPDPTYDTCDGARTIMCGETVVGSTIGATEDSAVAPTCDTTVTAPGVWYKYEDTSGLVTDITVTMCEGTTAYDTKLSVYTGDCGAPPFTCVAGNDDSCGLQSEVTFQSDGATTFYILVHGFGTSTGDFELTMNCTPVPPPNDMIANSIDVDEAGYPYVDPAVAMPAATTEAGTPSGCDNAGAKGVWYNFVPVADGEATAKITSPAGVSSVTFYTAPNENSTETDLVLVDWYLNQCLPGTEATIPTVAGQAYYVYVVNHGGITDIEIDGDGLGLLDNTIQGFSFYPNPAETTINLDSVDTIESVAIFNMLGQKVVDQTINATTSQVDISKLATGTYLLQVSVNGQRGTYKILKN</sequence>
<reference evidence="5 6" key="1">
    <citation type="submission" date="2016-10" db="EMBL/GenBank/DDBJ databases">
        <authorList>
            <person name="de Groot N.N."/>
        </authorList>
    </citation>
    <scope>NUCLEOTIDE SEQUENCE [LARGE SCALE GENOMIC DNA]</scope>
    <source>
        <strain evidence="5 6">DSM 16195</strain>
    </source>
</reference>
<dbReference type="Pfam" id="PF18962">
    <property type="entry name" value="Por_Secre_tail"/>
    <property type="match status" value="1"/>
</dbReference>
<evidence type="ECO:0000256" key="1">
    <source>
        <dbReference type="ARBA" id="ARBA00022729"/>
    </source>
</evidence>
<keyword evidence="1 2" id="KW-0732">Signal</keyword>
<evidence type="ECO:0000259" key="4">
    <source>
        <dbReference type="Pfam" id="PF20009"/>
    </source>
</evidence>
<evidence type="ECO:0000313" key="5">
    <source>
        <dbReference type="EMBL" id="SDE64792.1"/>
    </source>
</evidence>
<dbReference type="NCBIfam" id="TIGR04183">
    <property type="entry name" value="Por_Secre_tail"/>
    <property type="match status" value="1"/>
</dbReference>
<name>A0A1G7EMG4_9FLAO</name>
<dbReference type="Proteomes" id="UP000199321">
    <property type="component" value="Unassembled WGS sequence"/>
</dbReference>
<evidence type="ECO:0000259" key="3">
    <source>
        <dbReference type="Pfam" id="PF18962"/>
    </source>
</evidence>
<keyword evidence="6" id="KW-1185">Reference proteome</keyword>
<feature type="signal peptide" evidence="2">
    <location>
        <begin position="1"/>
        <end position="20"/>
    </location>
</feature>
<gene>
    <name evidence="5" type="ORF">SAMN05421855_10246</name>
</gene>
<feature type="domain" description="Secretion system C-terminal sorting" evidence="3">
    <location>
        <begin position="1279"/>
        <end position="1345"/>
    </location>
</feature>
<dbReference type="InterPro" id="IPR045474">
    <property type="entry name" value="GEVED"/>
</dbReference>
<organism evidence="5 6">
    <name type="scientific">Ulvibacter litoralis</name>
    <dbReference type="NCBI Taxonomy" id="227084"/>
    <lineage>
        <taxon>Bacteria</taxon>
        <taxon>Pseudomonadati</taxon>
        <taxon>Bacteroidota</taxon>
        <taxon>Flavobacteriia</taxon>
        <taxon>Flavobacteriales</taxon>
        <taxon>Flavobacteriaceae</taxon>
        <taxon>Ulvibacter</taxon>
    </lineage>
</organism>
<dbReference type="Pfam" id="PF20009">
    <property type="entry name" value="GEVED"/>
    <property type="match status" value="1"/>
</dbReference>
<evidence type="ECO:0000256" key="2">
    <source>
        <dbReference type="SAM" id="SignalP"/>
    </source>
</evidence>